<dbReference type="GO" id="GO:0006780">
    <property type="term" value="P:uroporphyrinogen III biosynthetic process"/>
    <property type="evidence" value="ECO:0007669"/>
    <property type="project" value="InterPro"/>
</dbReference>
<dbReference type="OMA" id="IHGADTG"/>
<accession>Q6BQF3</accession>
<sequence length="264" mass="30058">MVHVLLLKNQTIPKDPYNDKLKASGYNPVFIPLLEHNHYDRHSTVEYLKSKEFSNIRNFIITSQRAVECFNECIQEINDENIKQSIFQKIGYTVGPATAKILSEAGFKTVKGGNDAGNGSILSKIIIDEIAPEEEIVFFTGKIRKDIIPKNLKLANINIMERVIYRTDLREDIGETFNKQLSLLDQTNNIEKKWIIFFSPQGTELIIEKLKQLDNLTSQFYIGSIGPTTEDYLVSRGITPNIVSKKPEAASLFESMQNHEATYK</sequence>
<reference evidence="2 3" key="1">
    <citation type="journal article" date="2004" name="Nature">
        <title>Genome evolution in yeasts.</title>
        <authorList>
            <consortium name="Genolevures"/>
            <person name="Dujon B."/>
            <person name="Sherman D."/>
            <person name="Fischer G."/>
            <person name="Durrens P."/>
            <person name="Casaregola S."/>
            <person name="Lafontaine I."/>
            <person name="de Montigny J."/>
            <person name="Marck C."/>
            <person name="Neuveglise C."/>
            <person name="Talla E."/>
            <person name="Goffard N."/>
            <person name="Frangeul L."/>
            <person name="Aigle M."/>
            <person name="Anthouard V."/>
            <person name="Babour A."/>
            <person name="Barbe V."/>
            <person name="Barnay S."/>
            <person name="Blanchin S."/>
            <person name="Beckerich J.M."/>
            <person name="Beyne E."/>
            <person name="Bleykasten C."/>
            <person name="Boisrame A."/>
            <person name="Boyer J."/>
            <person name="Cattolico L."/>
            <person name="Confanioleri F."/>
            <person name="de Daruvar A."/>
            <person name="Despons L."/>
            <person name="Fabre E."/>
            <person name="Fairhead C."/>
            <person name="Ferry-Dumazet H."/>
            <person name="Groppi A."/>
            <person name="Hantraye F."/>
            <person name="Hennequin C."/>
            <person name="Jauniaux N."/>
            <person name="Joyet P."/>
            <person name="Kachouri R."/>
            <person name="Kerrest A."/>
            <person name="Koszul R."/>
            <person name="Lemaire M."/>
            <person name="Lesur I."/>
            <person name="Ma L."/>
            <person name="Muller H."/>
            <person name="Nicaud J.M."/>
            <person name="Nikolski M."/>
            <person name="Oztas S."/>
            <person name="Ozier-Kalogeropoulos O."/>
            <person name="Pellenz S."/>
            <person name="Potier S."/>
            <person name="Richard G.F."/>
            <person name="Straub M.L."/>
            <person name="Suleau A."/>
            <person name="Swennene D."/>
            <person name="Tekaia F."/>
            <person name="Wesolowski-Louvel M."/>
            <person name="Westhof E."/>
            <person name="Wirth B."/>
            <person name="Zeniou-Meyer M."/>
            <person name="Zivanovic I."/>
            <person name="Bolotin-Fukuhara M."/>
            <person name="Thierry A."/>
            <person name="Bouchier C."/>
            <person name="Caudron B."/>
            <person name="Scarpelli C."/>
            <person name="Gaillardin C."/>
            <person name="Weissenbach J."/>
            <person name="Wincker P."/>
            <person name="Souciet J.L."/>
        </authorList>
    </citation>
    <scope>NUCLEOTIDE SEQUENCE [LARGE SCALE GENOMIC DNA]</scope>
    <source>
        <strain evidence="3">ATCC 36239 / CBS 767 / BCRC 21394 / JCM 1990 / NBRC 0083 / IGC 2968</strain>
    </source>
</reference>
<proteinExistence type="predicted"/>
<dbReference type="GeneID" id="2901861"/>
<evidence type="ECO:0000313" key="2">
    <source>
        <dbReference type="EMBL" id="CAG87794.2"/>
    </source>
</evidence>
<dbReference type="KEGG" id="dha:DEHA2E05654g"/>
<dbReference type="RefSeq" id="XP_459567.2">
    <property type="nucleotide sequence ID" value="XM_459567.1"/>
</dbReference>
<dbReference type="FunCoup" id="Q6BQF3">
    <property type="interactions" value="136"/>
</dbReference>
<evidence type="ECO:0000259" key="1">
    <source>
        <dbReference type="Pfam" id="PF02602"/>
    </source>
</evidence>
<dbReference type="CDD" id="cd06578">
    <property type="entry name" value="HemD"/>
    <property type="match status" value="1"/>
</dbReference>
<dbReference type="InParanoid" id="Q6BQF3"/>
<organism evidence="2 3">
    <name type="scientific">Debaryomyces hansenii (strain ATCC 36239 / CBS 767 / BCRC 21394 / JCM 1990 / NBRC 0083 / IGC 2968)</name>
    <name type="common">Yeast</name>
    <name type="synonym">Torulaspora hansenii</name>
    <dbReference type="NCBI Taxonomy" id="284592"/>
    <lineage>
        <taxon>Eukaryota</taxon>
        <taxon>Fungi</taxon>
        <taxon>Dikarya</taxon>
        <taxon>Ascomycota</taxon>
        <taxon>Saccharomycotina</taxon>
        <taxon>Pichiomycetes</taxon>
        <taxon>Debaryomycetaceae</taxon>
        <taxon>Debaryomyces</taxon>
    </lineage>
</organism>
<dbReference type="PANTHER" id="PTHR12390:SF0">
    <property type="entry name" value="UROPORPHYRINOGEN-III SYNTHASE"/>
    <property type="match status" value="1"/>
</dbReference>
<dbReference type="AlphaFoldDB" id="Q6BQF3"/>
<dbReference type="EMBL" id="CR382137">
    <property type="protein sequence ID" value="CAG87794.2"/>
    <property type="molecule type" value="Genomic_DNA"/>
</dbReference>
<dbReference type="PANTHER" id="PTHR12390">
    <property type="entry name" value="UROPORPHYRINOGEN III SYNTHASE"/>
    <property type="match status" value="1"/>
</dbReference>
<dbReference type="OrthoDB" id="5595751at2759"/>
<dbReference type="eggNOG" id="KOG4132">
    <property type="taxonomic scope" value="Eukaryota"/>
</dbReference>
<dbReference type="UniPathway" id="UPA00251">
    <property type="reaction ID" value="UER00320"/>
</dbReference>
<dbReference type="VEuPathDB" id="FungiDB:DEHA2E05654g"/>
<name>Q6BQF3_DEBHA</name>
<evidence type="ECO:0000313" key="3">
    <source>
        <dbReference type="Proteomes" id="UP000000599"/>
    </source>
</evidence>
<dbReference type="GO" id="GO:0006782">
    <property type="term" value="P:protoporphyrinogen IX biosynthetic process"/>
    <property type="evidence" value="ECO:0007669"/>
    <property type="project" value="UniProtKB-UniPathway"/>
</dbReference>
<dbReference type="InterPro" id="IPR036108">
    <property type="entry name" value="4pyrrol_syn_uPrphyn_synt_sf"/>
</dbReference>
<dbReference type="SUPFAM" id="SSF69618">
    <property type="entry name" value="HemD-like"/>
    <property type="match status" value="1"/>
</dbReference>
<dbReference type="GO" id="GO:0004852">
    <property type="term" value="F:uroporphyrinogen-III synthase activity"/>
    <property type="evidence" value="ECO:0007669"/>
    <property type="project" value="EnsemblFungi"/>
</dbReference>
<dbReference type="HOGENOM" id="CLU_051874_0_1_1"/>
<dbReference type="InterPro" id="IPR003754">
    <property type="entry name" value="4pyrrol_synth_uPrphyn_synth"/>
</dbReference>
<dbReference type="GO" id="GO:0005829">
    <property type="term" value="C:cytosol"/>
    <property type="evidence" value="ECO:0007669"/>
    <property type="project" value="TreeGrafter"/>
</dbReference>
<keyword evidence="3" id="KW-1185">Reference proteome</keyword>
<dbReference type="InterPro" id="IPR039793">
    <property type="entry name" value="UROS/Hem4"/>
</dbReference>
<feature type="domain" description="Tetrapyrrole biosynthesis uroporphyrinogen III synthase" evidence="1">
    <location>
        <begin position="16"/>
        <end position="254"/>
    </location>
</feature>
<dbReference type="STRING" id="284592.Q6BQF3"/>
<dbReference type="Pfam" id="PF02602">
    <property type="entry name" value="HEM4"/>
    <property type="match status" value="1"/>
</dbReference>
<dbReference type="Proteomes" id="UP000000599">
    <property type="component" value="Chromosome E"/>
</dbReference>
<protein>
    <submittedName>
        <fullName evidence="2">DEHA2E05654p</fullName>
    </submittedName>
</protein>
<gene>
    <name evidence="2" type="ordered locus">DEHA2E05654g</name>
</gene>
<dbReference type="Gene3D" id="3.40.50.10090">
    <property type="match status" value="2"/>
</dbReference>